<feature type="region of interest" description="Disordered" evidence="1">
    <location>
        <begin position="278"/>
        <end position="317"/>
    </location>
</feature>
<dbReference type="AlphaFoldDB" id="A0A0R3SIC8"/>
<feature type="region of interest" description="Disordered" evidence="1">
    <location>
        <begin position="500"/>
        <end position="526"/>
    </location>
</feature>
<evidence type="ECO:0000256" key="1">
    <source>
        <dbReference type="SAM" id="MobiDB-lite"/>
    </source>
</evidence>
<sequence length="637" mass="69790">MNSDRVGRTSEISGFSLLHIPDTNIPDDLRATRELQSLNRLSVELSNGLDSNTNNEGPIAHILVNEFVESNEKDSSFENAGGNKLMSFVPVNSTGDGSPLVTEGTDQTQHSFNVEEIENGTNPMKVMKNLGTDIECEGEKNELEPSDRPVSNISIDVIRYDLNNEAYADHVRKANTNCQCNNLNNATSKHSGDDADDFEDFATHEKETSKPVFPFPGMRESEDGNDFEDFTTPEKKEQGKIDAERDKQGSTAEIVESDISVVAQQSNTVTNVQSVVENAQESDDSNDSEHFTTHNERQQDEISDSVEKDRQGNGDNEISSALNVHEALANEYCDDDDFDDFSGFKSADPPENLKATNNESERDDFADFSGFQNVEPVPPLPETSSLIKNILSHIGSALDMTFSTDKRSGLETFTLSQNSPNSSRVSGFLAGLWHKSSSETVENLLTSLSNHPISFATQQVWNTSYTYSMYLETIGVDIQSTHPVISNQIKLLEPTPVVHNSISPSPAPPTTTQSTESPAPDFHWPTNGLSSDLLSAESVKSASDADLEFFEELPSKSSSKPTGPIADLEAELLHSVIPPPPVIKIPAPSLPASILSKISTTSENRIPENVSNVLKQLPDFSYLRKSILAFPVLEQTE</sequence>
<protein>
    <submittedName>
        <fullName evidence="6">Clathrin_bdg domain-containing protein</fullName>
    </submittedName>
</protein>
<dbReference type="Proteomes" id="UP000321570">
    <property type="component" value="Unassembled WGS sequence"/>
</dbReference>
<accession>A0A0R3SIC8</accession>
<keyword evidence="5" id="KW-1185">Reference proteome</keyword>
<evidence type="ECO:0000313" key="4">
    <source>
        <dbReference type="Proteomes" id="UP000274504"/>
    </source>
</evidence>
<feature type="compositionally biased region" description="Low complexity" evidence="1">
    <location>
        <begin position="510"/>
        <end position="520"/>
    </location>
</feature>
<dbReference type="EMBL" id="CABIJS010000410">
    <property type="protein sequence ID" value="VUZ51011.1"/>
    <property type="molecule type" value="Genomic_DNA"/>
</dbReference>
<feature type="compositionally biased region" description="Basic and acidic residues" evidence="1">
    <location>
        <begin position="232"/>
        <end position="248"/>
    </location>
</feature>
<evidence type="ECO:0000313" key="3">
    <source>
        <dbReference type="EMBL" id="VUZ51011.1"/>
    </source>
</evidence>
<feature type="compositionally biased region" description="Basic and acidic residues" evidence="1">
    <location>
        <begin position="287"/>
        <end position="312"/>
    </location>
</feature>
<reference evidence="2 4" key="2">
    <citation type="submission" date="2018-11" db="EMBL/GenBank/DDBJ databases">
        <authorList>
            <consortium name="Pathogen Informatics"/>
        </authorList>
    </citation>
    <scope>NUCLEOTIDE SEQUENCE [LARGE SCALE GENOMIC DNA]</scope>
</reference>
<dbReference type="OrthoDB" id="5917212at2759"/>
<dbReference type="Proteomes" id="UP000274504">
    <property type="component" value="Unassembled WGS sequence"/>
</dbReference>
<dbReference type="EMBL" id="UYSG01001915">
    <property type="protein sequence ID" value="VDL53666.1"/>
    <property type="molecule type" value="Genomic_DNA"/>
</dbReference>
<reference evidence="6" key="1">
    <citation type="submission" date="2017-02" db="UniProtKB">
        <authorList>
            <consortium name="WormBaseParasite"/>
        </authorList>
    </citation>
    <scope>IDENTIFICATION</scope>
</reference>
<evidence type="ECO:0000313" key="5">
    <source>
        <dbReference type="Proteomes" id="UP000321570"/>
    </source>
</evidence>
<feature type="region of interest" description="Disordered" evidence="1">
    <location>
        <begin position="205"/>
        <end position="250"/>
    </location>
</feature>
<evidence type="ECO:0000313" key="6">
    <source>
        <dbReference type="WBParaSite" id="HDID_0000469301-mRNA-1"/>
    </source>
</evidence>
<reference evidence="3 5" key="3">
    <citation type="submission" date="2019-07" db="EMBL/GenBank/DDBJ databases">
        <authorList>
            <person name="Jastrzebski P J."/>
            <person name="Paukszto L."/>
            <person name="Jastrzebski P J."/>
        </authorList>
    </citation>
    <scope>NUCLEOTIDE SEQUENCE [LARGE SCALE GENOMIC DNA]</scope>
    <source>
        <strain evidence="3 5">WMS-il1</strain>
    </source>
</reference>
<dbReference type="STRING" id="6216.A0A0R3SIC8"/>
<organism evidence="6">
    <name type="scientific">Hymenolepis diminuta</name>
    <name type="common">Rat tapeworm</name>
    <dbReference type="NCBI Taxonomy" id="6216"/>
    <lineage>
        <taxon>Eukaryota</taxon>
        <taxon>Metazoa</taxon>
        <taxon>Spiralia</taxon>
        <taxon>Lophotrochozoa</taxon>
        <taxon>Platyhelminthes</taxon>
        <taxon>Cestoda</taxon>
        <taxon>Eucestoda</taxon>
        <taxon>Cyclophyllidea</taxon>
        <taxon>Hymenolepididae</taxon>
        <taxon>Hymenolepis</taxon>
    </lineage>
</organism>
<gene>
    <name evidence="2" type="ORF">HDID_LOCUS4691</name>
    <name evidence="3" type="ORF">WMSIL1_LOCUS9725</name>
</gene>
<dbReference type="WBParaSite" id="HDID_0000469301-mRNA-1">
    <property type="protein sequence ID" value="HDID_0000469301-mRNA-1"/>
    <property type="gene ID" value="HDID_0000469301"/>
</dbReference>
<proteinExistence type="predicted"/>
<evidence type="ECO:0000313" key="2">
    <source>
        <dbReference type="EMBL" id="VDL53666.1"/>
    </source>
</evidence>
<name>A0A0R3SIC8_HYMDI</name>